<feature type="region of interest" description="Disordered" evidence="1">
    <location>
        <begin position="1"/>
        <end position="29"/>
    </location>
</feature>
<feature type="region of interest" description="Disordered" evidence="1">
    <location>
        <begin position="285"/>
        <end position="339"/>
    </location>
</feature>
<evidence type="ECO:0000313" key="3">
    <source>
        <dbReference type="Proteomes" id="UP000011602"/>
    </source>
</evidence>
<organism evidence="2 3">
    <name type="scientific">Natronolimnohabitans innermongolicus JCM 12255</name>
    <dbReference type="NCBI Taxonomy" id="1227499"/>
    <lineage>
        <taxon>Archaea</taxon>
        <taxon>Methanobacteriati</taxon>
        <taxon>Methanobacteriota</taxon>
        <taxon>Stenosarchaea group</taxon>
        <taxon>Halobacteria</taxon>
        <taxon>Halobacteriales</taxon>
        <taxon>Natrialbaceae</taxon>
        <taxon>Natronolimnohabitans</taxon>
    </lineage>
</organism>
<dbReference type="RefSeq" id="WP_007261485.1">
    <property type="nucleotide sequence ID" value="NZ_AOHZ01000106.1"/>
</dbReference>
<comment type="caution">
    <text evidence="2">The sequence shown here is derived from an EMBL/GenBank/DDBJ whole genome shotgun (WGS) entry which is preliminary data.</text>
</comment>
<keyword evidence="3" id="KW-1185">Reference proteome</keyword>
<feature type="compositionally biased region" description="Low complexity" evidence="1">
    <location>
        <begin position="306"/>
        <end position="323"/>
    </location>
</feature>
<dbReference type="PATRIC" id="fig|1227499.3.peg.4348"/>
<dbReference type="SUPFAM" id="SSF51126">
    <property type="entry name" value="Pectin lyase-like"/>
    <property type="match status" value="1"/>
</dbReference>
<dbReference type="OrthoDB" id="202667at2157"/>
<dbReference type="eggNOG" id="arCOG10187">
    <property type="taxonomic scope" value="Archaea"/>
</dbReference>
<reference evidence="2 3" key="1">
    <citation type="journal article" date="2014" name="PLoS Genet.">
        <title>Phylogenetically driven sequencing of extremely halophilic archaea reveals strategies for static and dynamic osmo-response.</title>
        <authorList>
            <person name="Becker E.A."/>
            <person name="Seitzer P.M."/>
            <person name="Tritt A."/>
            <person name="Larsen D."/>
            <person name="Krusor M."/>
            <person name="Yao A.I."/>
            <person name="Wu D."/>
            <person name="Madern D."/>
            <person name="Eisen J.A."/>
            <person name="Darling A.E."/>
            <person name="Facciotti M.T."/>
        </authorList>
    </citation>
    <scope>NUCLEOTIDE SEQUENCE [LARGE SCALE GENOMIC DNA]</scope>
    <source>
        <strain evidence="2 3">JCM 12255</strain>
    </source>
</reference>
<name>L9WHN7_9EURY</name>
<accession>L9WHN7</accession>
<sequence length="592" mass="62532">MARDSSVSDDDRYVGGETQPASDGDSDSGLIDRRSYMKIGAATAAAAALTAGVSASSDDYDVIEARGQVIRLDDETFENKLIDVTSGNDISIIVDGTATVRNVGVHGLYRGDGFIFTVTASHGTVEFENVYVGDGANKSGSSFTHGPGGFFYHARANADVVFRECNVQGYPNNGWYCSNSAGSGSVTWERCYGKNNGVSTFRAANQGDTLRDCVAYNDDTDYSTENGNWGGYTEDTGRPLWVWPPGGITVENCQFDAGSYGSAVVTHNGSSVSLDGGAVSGGAQGSVNLSSAGDDPDLSVPEGVPTSAEEAATGEGASASSGADSEDSEDEEQSHVLLFDGDAADVTRYEFVVDGDVEPSNDEGASIDAATEIDDDTVHGVVADWRDAFRFDGDLENLTVDGPATVLLDGEEIDPDEVGAELPHVLEVEGQGEPTSFELTVDGTIELADDEDESTAISGSTVQSSVTDETLPFQFSGALTDVTIIDGDAAVRLDDEEIDPDEYGETELLPHAIVFDGTETDEPSSYAFETSGAVHKSTYQDATISSDDVIEGQTVRGVVDDWLDAYWFDGDLEEFTLNGDADVDIQYNARDQ</sequence>
<proteinExistence type="predicted"/>
<dbReference type="Proteomes" id="UP000011602">
    <property type="component" value="Unassembled WGS sequence"/>
</dbReference>
<protein>
    <submittedName>
        <fullName evidence="2">Uncharacterized protein</fullName>
    </submittedName>
</protein>
<evidence type="ECO:0000256" key="1">
    <source>
        <dbReference type="SAM" id="MobiDB-lite"/>
    </source>
</evidence>
<dbReference type="EMBL" id="AOHZ01000106">
    <property type="protein sequence ID" value="ELY48954.1"/>
    <property type="molecule type" value="Genomic_DNA"/>
</dbReference>
<evidence type="ECO:0000313" key="2">
    <source>
        <dbReference type="EMBL" id="ELY48954.1"/>
    </source>
</evidence>
<dbReference type="AlphaFoldDB" id="L9WHN7"/>
<gene>
    <name evidence="2" type="ORF">C493_21196</name>
</gene>
<dbReference type="InterPro" id="IPR011050">
    <property type="entry name" value="Pectin_lyase_fold/virulence"/>
</dbReference>